<evidence type="ECO:0000313" key="4">
    <source>
        <dbReference type="EMBL" id="KAI8035560.1"/>
    </source>
</evidence>
<dbReference type="GO" id="GO:0000266">
    <property type="term" value="P:mitochondrial fission"/>
    <property type="evidence" value="ECO:0007669"/>
    <property type="project" value="TreeGrafter"/>
</dbReference>
<dbReference type="GO" id="GO:0005739">
    <property type="term" value="C:mitochondrion"/>
    <property type="evidence" value="ECO:0007669"/>
    <property type="project" value="TreeGrafter"/>
</dbReference>
<dbReference type="PANTHER" id="PTHR11001">
    <property type="entry name" value="MITOCHONDRIAL FISSION PROCESS PROTEIN 1"/>
    <property type="match status" value="1"/>
</dbReference>
<accession>A0A9P9YEQ0</accession>
<comment type="caution">
    <text evidence="4">The sequence shown here is derived from an EMBL/GenBank/DDBJ whole genome shotgun (WGS) entry which is preliminary data.</text>
</comment>
<keyword evidence="5" id="KW-1185">Reference proteome</keyword>
<evidence type="ECO:0000256" key="1">
    <source>
        <dbReference type="ARBA" id="ARBA00009224"/>
    </source>
</evidence>
<dbReference type="Pfam" id="PF10558">
    <property type="entry name" value="MTP18"/>
    <property type="match status" value="1"/>
</dbReference>
<organism evidence="4 5">
    <name type="scientific">Drosophila gunungcola</name>
    <name type="common">fruit fly</name>
    <dbReference type="NCBI Taxonomy" id="103775"/>
    <lineage>
        <taxon>Eukaryota</taxon>
        <taxon>Metazoa</taxon>
        <taxon>Ecdysozoa</taxon>
        <taxon>Arthropoda</taxon>
        <taxon>Hexapoda</taxon>
        <taxon>Insecta</taxon>
        <taxon>Pterygota</taxon>
        <taxon>Neoptera</taxon>
        <taxon>Endopterygota</taxon>
        <taxon>Diptera</taxon>
        <taxon>Brachycera</taxon>
        <taxon>Muscomorpha</taxon>
        <taxon>Ephydroidea</taxon>
        <taxon>Drosophilidae</taxon>
        <taxon>Drosophila</taxon>
        <taxon>Sophophora</taxon>
    </lineage>
</organism>
<dbReference type="EMBL" id="JAMKOV010000033">
    <property type="protein sequence ID" value="KAI8035560.1"/>
    <property type="molecule type" value="Genomic_DNA"/>
</dbReference>
<reference evidence="4" key="1">
    <citation type="journal article" date="2023" name="Genome Biol. Evol.">
        <title>Long-read-based Genome Assembly of Drosophila gunungcola Reveals Fewer Chemosensory Genes in Flower-breeding Species.</title>
        <authorList>
            <person name="Negi A."/>
            <person name="Liao B.Y."/>
            <person name="Yeh S.D."/>
        </authorList>
    </citation>
    <scope>NUCLEOTIDE SEQUENCE</scope>
    <source>
        <strain evidence="4">Sukarami</strain>
    </source>
</reference>
<comment type="similarity">
    <text evidence="1">Belongs to the MTFP1 family.</text>
</comment>
<dbReference type="PANTHER" id="PTHR11001:SF2">
    <property type="entry name" value="MITOCHONDRIAL FISSION PROCESS PROTEIN 1"/>
    <property type="match status" value="1"/>
</dbReference>
<sequence>KWTAQNDDSRTVKTMSEDKQFIRREKDTKETGHQTITKDVDIYRDTFIRYMGYSNEIGESFRPLVPKSLVAATYGMAIGYVCTDTFDKTLRLQMDGASPREVAIKGGDVFGWQMLASVAIPGLVINRITWATKRLLSRAPMPVLKTVPTLVGLASIPLIIHPIDTLVDRLMDATYRKMVR</sequence>
<evidence type="ECO:0000256" key="3">
    <source>
        <dbReference type="ARBA" id="ARBA00029631"/>
    </source>
</evidence>
<evidence type="ECO:0000256" key="2">
    <source>
        <dbReference type="ARBA" id="ARBA00017835"/>
    </source>
</evidence>
<proteinExistence type="inferred from homology"/>
<dbReference type="AlphaFoldDB" id="A0A9P9YEQ0"/>
<gene>
    <name evidence="4" type="ORF">M5D96_011609</name>
</gene>
<name>A0A9P9YEQ0_9MUSC</name>
<evidence type="ECO:0000313" key="5">
    <source>
        <dbReference type="Proteomes" id="UP001059596"/>
    </source>
</evidence>
<protein>
    <recommendedName>
        <fullName evidence="2">Mitochondrial fission process protein 1</fullName>
    </recommendedName>
    <alternativeName>
        <fullName evidence="3">Mitochondrial 18 kDa protein</fullName>
    </alternativeName>
</protein>
<dbReference type="InterPro" id="IPR019560">
    <property type="entry name" value="Mitochondrial_18_kDa_protein"/>
</dbReference>
<dbReference type="Proteomes" id="UP001059596">
    <property type="component" value="Unassembled WGS sequence"/>
</dbReference>
<feature type="non-terminal residue" evidence="4">
    <location>
        <position position="180"/>
    </location>
</feature>